<dbReference type="PANTHER" id="PTHR12768:SF4">
    <property type="entry name" value="BECLIN-1"/>
    <property type="match status" value="1"/>
</dbReference>
<feature type="region of interest" description="Disordered" evidence="3">
    <location>
        <begin position="89"/>
        <end position="121"/>
    </location>
</feature>
<dbReference type="GO" id="GO:0006995">
    <property type="term" value="P:cellular response to nitrogen starvation"/>
    <property type="evidence" value="ECO:0007669"/>
    <property type="project" value="TreeGrafter"/>
</dbReference>
<dbReference type="InterPro" id="IPR038274">
    <property type="entry name" value="Atg6/Beclin_C_sf"/>
</dbReference>
<feature type="region of interest" description="Disordered" evidence="3">
    <location>
        <begin position="193"/>
        <end position="215"/>
    </location>
</feature>
<dbReference type="InterPro" id="IPR007243">
    <property type="entry name" value="Atg6/Beclin"/>
</dbReference>
<dbReference type="PANTHER" id="PTHR12768">
    <property type="entry name" value="BECLIN 1"/>
    <property type="match status" value="1"/>
</dbReference>
<comment type="similarity">
    <text evidence="1">Belongs to the beclin family.</text>
</comment>
<feature type="domain" description="Atg6/beclin coiled-coil" evidence="5">
    <location>
        <begin position="154"/>
        <end position="285"/>
    </location>
</feature>
<evidence type="ECO:0000313" key="7">
    <source>
        <dbReference type="Proteomes" id="UP001377567"/>
    </source>
</evidence>
<dbReference type="EMBL" id="BTGD01000010">
    <property type="protein sequence ID" value="GMM56862.1"/>
    <property type="molecule type" value="Genomic_DNA"/>
</dbReference>
<name>A0AAV5S0L4_MAUHU</name>
<evidence type="ECO:0000256" key="3">
    <source>
        <dbReference type="SAM" id="MobiDB-lite"/>
    </source>
</evidence>
<dbReference type="AlphaFoldDB" id="A0AAV5S0L4"/>
<dbReference type="InterPro" id="IPR040455">
    <property type="entry name" value="Atg6_BARA"/>
</dbReference>
<dbReference type="GO" id="GO:0043548">
    <property type="term" value="F:phosphatidylinositol 3-kinase binding"/>
    <property type="evidence" value="ECO:0007669"/>
    <property type="project" value="TreeGrafter"/>
</dbReference>
<keyword evidence="2" id="KW-0175">Coiled coil</keyword>
<dbReference type="GO" id="GO:0034271">
    <property type="term" value="C:phosphatidylinositol 3-kinase complex, class III, type I"/>
    <property type="evidence" value="ECO:0007669"/>
    <property type="project" value="TreeGrafter"/>
</dbReference>
<evidence type="ECO:0000259" key="4">
    <source>
        <dbReference type="Pfam" id="PF04111"/>
    </source>
</evidence>
<organism evidence="6 7">
    <name type="scientific">Maudiozyma humilis</name>
    <name type="common">Sour dough yeast</name>
    <name type="synonym">Kazachstania humilis</name>
    <dbReference type="NCBI Taxonomy" id="51915"/>
    <lineage>
        <taxon>Eukaryota</taxon>
        <taxon>Fungi</taxon>
        <taxon>Dikarya</taxon>
        <taxon>Ascomycota</taxon>
        <taxon>Saccharomycotina</taxon>
        <taxon>Saccharomycetes</taxon>
        <taxon>Saccharomycetales</taxon>
        <taxon>Saccharomycetaceae</taxon>
        <taxon>Maudiozyma</taxon>
    </lineage>
</organism>
<dbReference type="Pfam" id="PF04111">
    <property type="entry name" value="APG6"/>
    <property type="match status" value="1"/>
</dbReference>
<proteinExistence type="inferred from homology"/>
<evidence type="ECO:0000259" key="5">
    <source>
        <dbReference type="Pfam" id="PF17675"/>
    </source>
</evidence>
<accession>A0AAV5S0L4</accession>
<feature type="coiled-coil region" evidence="2">
    <location>
        <begin position="215"/>
        <end position="291"/>
    </location>
</feature>
<dbReference type="Pfam" id="PF17675">
    <property type="entry name" value="APG6_N"/>
    <property type="match status" value="1"/>
</dbReference>
<dbReference type="InterPro" id="IPR041691">
    <property type="entry name" value="Atg6/beclin_CC"/>
</dbReference>
<dbReference type="Gene3D" id="1.10.418.40">
    <property type="entry name" value="Autophagy protein 6/Beclin 1"/>
    <property type="match status" value="1"/>
</dbReference>
<feature type="compositionally biased region" description="Polar residues" evidence="3">
    <location>
        <begin position="198"/>
        <end position="215"/>
    </location>
</feature>
<evidence type="ECO:0000256" key="2">
    <source>
        <dbReference type="SAM" id="Coils"/>
    </source>
</evidence>
<dbReference type="GO" id="GO:0034272">
    <property type="term" value="C:phosphatidylinositol 3-kinase complex, class III, type II"/>
    <property type="evidence" value="ECO:0007669"/>
    <property type="project" value="TreeGrafter"/>
</dbReference>
<dbReference type="GO" id="GO:0030674">
    <property type="term" value="F:protein-macromolecule adaptor activity"/>
    <property type="evidence" value="ECO:0007669"/>
    <property type="project" value="TreeGrafter"/>
</dbReference>
<keyword evidence="7" id="KW-1185">Reference proteome</keyword>
<dbReference type="GO" id="GO:0045324">
    <property type="term" value="P:late endosome to vacuole transport"/>
    <property type="evidence" value="ECO:0007669"/>
    <property type="project" value="TreeGrafter"/>
</dbReference>
<comment type="caution">
    <text evidence="6">The sequence shown here is derived from an EMBL/GenBank/DDBJ whole genome shotgun (WGS) entry which is preliminary data.</text>
</comment>
<protein>
    <submittedName>
        <fullName evidence="6">Beclin 1</fullName>
    </submittedName>
</protein>
<reference evidence="6 7" key="1">
    <citation type="journal article" date="2023" name="Elife">
        <title>Identification of key yeast species and microbe-microbe interactions impacting larval growth of Drosophila in the wild.</title>
        <authorList>
            <person name="Mure A."/>
            <person name="Sugiura Y."/>
            <person name="Maeda R."/>
            <person name="Honda K."/>
            <person name="Sakurai N."/>
            <person name="Takahashi Y."/>
            <person name="Watada M."/>
            <person name="Katoh T."/>
            <person name="Gotoh A."/>
            <person name="Gotoh Y."/>
            <person name="Taniguchi I."/>
            <person name="Nakamura K."/>
            <person name="Hayashi T."/>
            <person name="Katayama T."/>
            <person name="Uemura T."/>
            <person name="Hattori Y."/>
        </authorList>
    </citation>
    <scope>NUCLEOTIDE SEQUENCE [LARGE SCALE GENOMIC DNA]</scope>
    <source>
        <strain evidence="6 7">KH-74</strain>
    </source>
</reference>
<sequence length="513" mass="57281">MQTEQSLRCQNCHLPLQVDSSLLNLSLAQRDLLVANPGINTDEGHGTRRAYTPQDRLNLLKNVRPVSQINDELRPSNIEIVESYMHVPQSAAEQEAPSISRQSSSSVRKGDVSDSNDDTDLMGMYTTEKTLSNQVNMLTNVFNILSARSTVDYPVCQDCCTTIASKLRGMYNMELKQRDLYRSFLEKLERQSIGAGADSSTTSKQDNEKSPQQSKEQLLNELRLMEDENDKLDAEIADLRSRLAKQQQIRDSQIMQENISDLGNIEFQKEIQLLNNQYTFALNNLDQLRKTNIYNETFKISHDGVFGTINSLRLGGYPDCPVSWNEINAAMGQVVLLLATIVAGLNIKLKEHKLKPMGSLSKISRYDASSQEWEEYEAYSNESFKFSKLFKKETNFDKALVALVDIINQVTAVIVRPAGAAAATAAADDANTSTGQDYTNPTGSINRSVLSDTGMELPYHMSGGTVNDIPVRLHGSEPSIQWTTAMKCLLTNVKWLLAYSSVHLTTLQRRSST</sequence>
<evidence type="ECO:0000256" key="1">
    <source>
        <dbReference type="ARBA" id="ARBA00005965"/>
    </source>
</evidence>
<dbReference type="GO" id="GO:0000423">
    <property type="term" value="P:mitophagy"/>
    <property type="evidence" value="ECO:0007669"/>
    <property type="project" value="TreeGrafter"/>
</dbReference>
<evidence type="ECO:0000313" key="6">
    <source>
        <dbReference type="EMBL" id="GMM56862.1"/>
    </source>
</evidence>
<dbReference type="GO" id="GO:0000407">
    <property type="term" value="C:phagophore assembly site"/>
    <property type="evidence" value="ECO:0007669"/>
    <property type="project" value="TreeGrafter"/>
</dbReference>
<gene>
    <name evidence="6" type="ORF">DAKH74_034780</name>
</gene>
<dbReference type="GO" id="GO:0000045">
    <property type="term" value="P:autophagosome assembly"/>
    <property type="evidence" value="ECO:0007669"/>
    <property type="project" value="TreeGrafter"/>
</dbReference>
<dbReference type="Proteomes" id="UP001377567">
    <property type="component" value="Unassembled WGS sequence"/>
</dbReference>
<feature type="domain" description="Atg6 BARA" evidence="4">
    <location>
        <begin position="288"/>
        <end position="501"/>
    </location>
</feature>